<proteinExistence type="predicted"/>
<dbReference type="STRING" id="797473.HMPREF9080_02576"/>
<dbReference type="Proteomes" id="UP000004750">
    <property type="component" value="Unassembled WGS sequence"/>
</dbReference>
<evidence type="ECO:0000259" key="1">
    <source>
        <dbReference type="Pfam" id="PF07969"/>
    </source>
</evidence>
<sequence length="109" mass="12105">MMFDAAVKKRNISPVTLMQALASQPAARFRLADKGALALGKDADIVILDPNQCYTLRAEDLYYKNPFSAYEGFDIGCRITRTLLRGKTVYTLADGIIGQPQGKRMYIAK</sequence>
<dbReference type="Pfam" id="PF07969">
    <property type="entry name" value="Amidohydro_3"/>
    <property type="match status" value="1"/>
</dbReference>
<dbReference type="PANTHER" id="PTHR43668:SF4">
    <property type="entry name" value="ALLANTOINASE"/>
    <property type="match status" value="1"/>
</dbReference>
<dbReference type="SUPFAM" id="SSF51338">
    <property type="entry name" value="Composite domain of metallo-dependent hydrolases"/>
    <property type="match status" value="1"/>
</dbReference>
<dbReference type="Gene3D" id="3.20.20.140">
    <property type="entry name" value="Metal-dependent hydrolases"/>
    <property type="match status" value="1"/>
</dbReference>
<evidence type="ECO:0000313" key="3">
    <source>
        <dbReference type="Proteomes" id="UP000004750"/>
    </source>
</evidence>
<organism evidence="2 3">
    <name type="scientific">Cardiobacterium valvarum F0432</name>
    <dbReference type="NCBI Taxonomy" id="797473"/>
    <lineage>
        <taxon>Bacteria</taxon>
        <taxon>Pseudomonadati</taxon>
        <taxon>Pseudomonadota</taxon>
        <taxon>Gammaproteobacteria</taxon>
        <taxon>Cardiobacteriales</taxon>
        <taxon>Cardiobacteriaceae</taxon>
        <taxon>Cardiobacterium</taxon>
    </lineage>
</organism>
<gene>
    <name evidence="2" type="ORF">HMPREF9080_02576</name>
</gene>
<dbReference type="GO" id="GO:0006145">
    <property type="term" value="P:purine nucleobase catabolic process"/>
    <property type="evidence" value="ECO:0007669"/>
    <property type="project" value="TreeGrafter"/>
</dbReference>
<dbReference type="InterPro" id="IPR050138">
    <property type="entry name" value="DHOase/Allantoinase_Hydrolase"/>
</dbReference>
<protein>
    <recommendedName>
        <fullName evidence="1">Amidohydrolase 3 domain-containing protein</fullName>
    </recommendedName>
</protein>
<dbReference type="GO" id="GO:0005737">
    <property type="term" value="C:cytoplasm"/>
    <property type="evidence" value="ECO:0007669"/>
    <property type="project" value="TreeGrafter"/>
</dbReference>
<dbReference type="GO" id="GO:0004038">
    <property type="term" value="F:allantoinase activity"/>
    <property type="evidence" value="ECO:0007669"/>
    <property type="project" value="TreeGrafter"/>
</dbReference>
<evidence type="ECO:0000313" key="2">
    <source>
        <dbReference type="EMBL" id="EHM52083.1"/>
    </source>
</evidence>
<comment type="caution">
    <text evidence="2">The sequence shown here is derived from an EMBL/GenBank/DDBJ whole genome shotgun (WGS) entry which is preliminary data.</text>
</comment>
<dbReference type="EMBL" id="AGCM01000147">
    <property type="protein sequence ID" value="EHM52083.1"/>
    <property type="molecule type" value="Genomic_DNA"/>
</dbReference>
<accession>G9ZIG5</accession>
<dbReference type="HOGENOM" id="CLU_143390_0_0_6"/>
<dbReference type="InterPro" id="IPR013108">
    <property type="entry name" value="Amidohydro_3"/>
</dbReference>
<dbReference type="AlphaFoldDB" id="G9ZIG5"/>
<dbReference type="PANTHER" id="PTHR43668">
    <property type="entry name" value="ALLANTOINASE"/>
    <property type="match status" value="1"/>
</dbReference>
<name>G9ZIG5_9GAMM</name>
<feature type="domain" description="Amidohydrolase 3" evidence="1">
    <location>
        <begin position="14"/>
        <end position="90"/>
    </location>
</feature>
<dbReference type="PATRIC" id="fig|797473.3.peg.2106"/>
<dbReference type="InterPro" id="IPR011059">
    <property type="entry name" value="Metal-dep_hydrolase_composite"/>
</dbReference>
<reference evidence="2 3" key="1">
    <citation type="submission" date="2011-08" db="EMBL/GenBank/DDBJ databases">
        <authorList>
            <person name="Weinstock G."/>
            <person name="Sodergren E."/>
            <person name="Clifton S."/>
            <person name="Fulton L."/>
            <person name="Fulton B."/>
            <person name="Courtney L."/>
            <person name="Fronick C."/>
            <person name="Harrison M."/>
            <person name="Strong C."/>
            <person name="Farmer C."/>
            <person name="Delahaunty K."/>
            <person name="Markovic C."/>
            <person name="Hall O."/>
            <person name="Minx P."/>
            <person name="Tomlinson C."/>
            <person name="Mitreva M."/>
            <person name="Hou S."/>
            <person name="Chen J."/>
            <person name="Wollam A."/>
            <person name="Pepin K.H."/>
            <person name="Johnson M."/>
            <person name="Bhonagiri V."/>
            <person name="Zhang X."/>
            <person name="Suruliraj S."/>
            <person name="Warren W."/>
            <person name="Chinwalla A."/>
            <person name="Mardis E.R."/>
            <person name="Wilson R.K."/>
        </authorList>
    </citation>
    <scope>NUCLEOTIDE SEQUENCE [LARGE SCALE GENOMIC DNA]</scope>
    <source>
        <strain evidence="2 3">F0432</strain>
    </source>
</reference>